<evidence type="ECO:0000313" key="4">
    <source>
        <dbReference type="Proteomes" id="UP000886595"/>
    </source>
</evidence>
<dbReference type="PANTHER" id="PTHR33710">
    <property type="entry name" value="BNAC02G09200D PROTEIN"/>
    <property type="match status" value="1"/>
</dbReference>
<evidence type="ECO:0000313" key="3">
    <source>
        <dbReference type="EMBL" id="KAG2321818.1"/>
    </source>
</evidence>
<dbReference type="Gene3D" id="3.60.10.10">
    <property type="entry name" value="Endonuclease/exonuclease/phosphatase"/>
    <property type="match status" value="1"/>
</dbReference>
<dbReference type="InterPro" id="IPR026960">
    <property type="entry name" value="RVT-Znf"/>
</dbReference>
<dbReference type="PANTHER" id="PTHR33710:SF71">
    <property type="entry name" value="ENDONUCLEASE_EXONUCLEASE_PHOSPHATASE DOMAIN-CONTAINING PROTEIN"/>
    <property type="match status" value="1"/>
</dbReference>
<dbReference type="Pfam" id="PF13966">
    <property type="entry name" value="zf-RVT"/>
    <property type="match status" value="1"/>
</dbReference>
<keyword evidence="4" id="KW-1185">Reference proteome</keyword>
<proteinExistence type="predicted"/>
<evidence type="ECO:0000259" key="1">
    <source>
        <dbReference type="Pfam" id="PF03372"/>
    </source>
</evidence>
<accession>A0A8X8B4Z7</accession>
<gene>
    <name evidence="3" type="ORF">Bca52824_015031</name>
</gene>
<feature type="domain" description="Reverse transcriptase zinc-binding" evidence="2">
    <location>
        <begin position="743"/>
        <end position="810"/>
    </location>
</feature>
<protein>
    <recommendedName>
        <fullName evidence="5">Reverse transcriptase zinc-binding domain-containing protein</fullName>
    </recommendedName>
</protein>
<evidence type="ECO:0008006" key="5">
    <source>
        <dbReference type="Google" id="ProtNLM"/>
    </source>
</evidence>
<comment type="caution">
    <text evidence="3">The sequence shown here is derived from an EMBL/GenBank/DDBJ whole genome shotgun (WGS) entry which is preliminary data.</text>
</comment>
<dbReference type="SUPFAM" id="SSF56219">
    <property type="entry name" value="DNase I-like"/>
    <property type="match status" value="1"/>
</dbReference>
<reference evidence="3 4" key="1">
    <citation type="submission" date="2020-02" db="EMBL/GenBank/DDBJ databases">
        <authorList>
            <person name="Ma Q."/>
            <person name="Huang Y."/>
            <person name="Song X."/>
            <person name="Pei D."/>
        </authorList>
    </citation>
    <scope>NUCLEOTIDE SEQUENCE [LARGE SCALE GENOMIC DNA]</scope>
    <source>
        <strain evidence="3">Sxm20200214</strain>
        <tissue evidence="3">Leaf</tissue>
    </source>
</reference>
<dbReference type="OrthoDB" id="1057861at2759"/>
<dbReference type="InterPro" id="IPR005135">
    <property type="entry name" value="Endo/exonuclease/phosphatase"/>
</dbReference>
<dbReference type="AlphaFoldDB" id="A0A8X8B4Z7"/>
<dbReference type="GO" id="GO:0003824">
    <property type="term" value="F:catalytic activity"/>
    <property type="evidence" value="ECO:0007669"/>
    <property type="project" value="InterPro"/>
</dbReference>
<feature type="domain" description="Endonuclease/exonuclease/phosphatase" evidence="1">
    <location>
        <begin position="339"/>
        <end position="521"/>
    </location>
</feature>
<dbReference type="InterPro" id="IPR036691">
    <property type="entry name" value="Endo/exonu/phosph_ase_sf"/>
</dbReference>
<name>A0A8X8B4Z7_BRACI</name>
<organism evidence="3 4">
    <name type="scientific">Brassica carinata</name>
    <name type="common">Ethiopian mustard</name>
    <name type="synonym">Abyssinian cabbage</name>
    <dbReference type="NCBI Taxonomy" id="52824"/>
    <lineage>
        <taxon>Eukaryota</taxon>
        <taxon>Viridiplantae</taxon>
        <taxon>Streptophyta</taxon>
        <taxon>Embryophyta</taxon>
        <taxon>Tracheophyta</taxon>
        <taxon>Spermatophyta</taxon>
        <taxon>Magnoliopsida</taxon>
        <taxon>eudicotyledons</taxon>
        <taxon>Gunneridae</taxon>
        <taxon>Pentapetalae</taxon>
        <taxon>rosids</taxon>
        <taxon>malvids</taxon>
        <taxon>Brassicales</taxon>
        <taxon>Brassicaceae</taxon>
        <taxon>Brassiceae</taxon>
        <taxon>Brassica</taxon>
    </lineage>
</organism>
<sequence length="850" mass="97585">MPGEDQDQKPNQQYYEQADPTNVIWKALQNLKHGADRSWWSVHEDAHNEFEIDHRLCLVARGLNPEHQNVPGMKVALPRTWQLVGKVEHHLLTVLEKQPYNYRGWIVALDRWSNRDSPTFIKQIPFKVRIYKLPDIYRRQGIVFSIGSRLGQVGEVSIIEPRNNREAKVWVNILFDVDDNKPPIELEFRYIGLKKFCTLCGSLKHAFEVCSEAANMSQHQYELMDIGTNPYMTVQERKNAIEEYKMTKEVGESSRSMIPMPTDTAHNGNSEATVGHLTQVQENQVQHSATTQYEQGIKRKSMEDEVEEATFSKRLVIEQPDHGLGSSLTVPHLKDIKKSFSPDLMLLVETKNVDTAVQKLAQDLGYKNSFVISANGSSGGAAFFWNDRVRLNFLSNPSLYCTHMSVEDGTNQWIDMMKSEYAGFLQDKPRVMLGDFNDIKNRTEKQGGLIRSVCSFSLFNQMLSVLGLHGVKTIGGKYTWVGKRSKYSMMIRIDRVLANCDWFEKYPMATVTLLPWIGSDHRPFLLDTEEDSNVSVGKKIISKLKKDIQEAYEAPCIDYVNLTNLKAQLQLQYRVEEEYWRTKAGFYGYKQGNETQNTSMLRKTGFLEAKAFPSSSYAWRSIIQTQPLISRGTKWIIGNGSKVRVWKDNWLHGDTVFFPSGPGAEMYPMMMVKDLFVSGTREWDIVKIRRLVSKNNVDKILHSMLENRDNWSLYSQNWISSAKNHGPRRAITSAAYSSSGINNLLSKLWKTDIPPKIKMFWWKVIYNGIPVVENRIKRGCKTYDLCPICGEGIETIDHMMLQSRVAWEVWSLSLNEDKNRLKQSGSRSYNSNHQCSIYGLKDMEGSTDTE</sequence>
<dbReference type="Proteomes" id="UP000886595">
    <property type="component" value="Unassembled WGS sequence"/>
</dbReference>
<dbReference type="EMBL" id="JAAMPC010000003">
    <property type="protein sequence ID" value="KAG2321818.1"/>
    <property type="molecule type" value="Genomic_DNA"/>
</dbReference>
<evidence type="ECO:0000259" key="2">
    <source>
        <dbReference type="Pfam" id="PF13966"/>
    </source>
</evidence>
<dbReference type="Pfam" id="PF03372">
    <property type="entry name" value="Exo_endo_phos"/>
    <property type="match status" value="1"/>
</dbReference>